<name>A0A922MCT5_SPOEX</name>
<comment type="caution">
    <text evidence="10">The sequence shown here is derived from an EMBL/GenBank/DDBJ whole genome shotgun (WGS) entry which is preliminary data.</text>
</comment>
<dbReference type="GO" id="GO:0008270">
    <property type="term" value="F:zinc ion binding"/>
    <property type="evidence" value="ECO:0007669"/>
    <property type="project" value="UniProtKB-KW"/>
</dbReference>
<evidence type="ECO:0000256" key="7">
    <source>
        <dbReference type="ARBA" id="ARBA00023242"/>
    </source>
</evidence>
<protein>
    <recommendedName>
        <fullName evidence="9">BED-type domain-containing protein</fullName>
    </recommendedName>
</protein>
<dbReference type="InterPro" id="IPR003656">
    <property type="entry name" value="Znf_BED"/>
</dbReference>
<keyword evidence="3 8" id="KW-0863">Zinc-finger</keyword>
<keyword evidence="7" id="KW-0539">Nucleus</keyword>
<dbReference type="PANTHER" id="PTHR46481">
    <property type="entry name" value="ZINC FINGER BED DOMAIN-CONTAINING PROTEIN 4"/>
    <property type="match status" value="1"/>
</dbReference>
<reference evidence="10" key="1">
    <citation type="journal article" date="2021" name="G3 (Bethesda)">
        <title>Genome and transcriptome analysis of the beet armyworm Spodoptera exigua reveals targets for pest control. .</title>
        <authorList>
            <person name="Simon S."/>
            <person name="Breeschoten T."/>
            <person name="Jansen H.J."/>
            <person name="Dirks R.P."/>
            <person name="Schranz M.E."/>
            <person name="Ros V.I.D."/>
        </authorList>
    </citation>
    <scope>NUCLEOTIDE SEQUENCE</scope>
    <source>
        <strain evidence="10">TB_SE_WUR_2020</strain>
    </source>
</reference>
<evidence type="ECO:0000256" key="5">
    <source>
        <dbReference type="ARBA" id="ARBA00023015"/>
    </source>
</evidence>
<dbReference type="InterPro" id="IPR036236">
    <property type="entry name" value="Znf_C2H2_sf"/>
</dbReference>
<evidence type="ECO:0000313" key="11">
    <source>
        <dbReference type="Proteomes" id="UP000814243"/>
    </source>
</evidence>
<keyword evidence="4" id="KW-0862">Zinc</keyword>
<evidence type="ECO:0000256" key="3">
    <source>
        <dbReference type="ARBA" id="ARBA00022771"/>
    </source>
</evidence>
<dbReference type="PANTHER" id="PTHR46481:SF10">
    <property type="entry name" value="ZINC FINGER BED DOMAIN-CONTAINING PROTEIN 39"/>
    <property type="match status" value="1"/>
</dbReference>
<dbReference type="AlphaFoldDB" id="A0A922MCT5"/>
<evidence type="ECO:0000313" key="10">
    <source>
        <dbReference type="EMBL" id="KAH9634304.1"/>
    </source>
</evidence>
<dbReference type="PROSITE" id="PS50808">
    <property type="entry name" value="ZF_BED"/>
    <property type="match status" value="1"/>
</dbReference>
<feature type="domain" description="BED-type" evidence="9">
    <location>
        <begin position="8"/>
        <end position="59"/>
    </location>
</feature>
<keyword evidence="6" id="KW-0804">Transcription</keyword>
<evidence type="ECO:0000256" key="2">
    <source>
        <dbReference type="ARBA" id="ARBA00022723"/>
    </source>
</evidence>
<evidence type="ECO:0000256" key="1">
    <source>
        <dbReference type="ARBA" id="ARBA00004123"/>
    </source>
</evidence>
<organism evidence="10 11">
    <name type="scientific">Spodoptera exigua</name>
    <name type="common">Beet armyworm</name>
    <name type="synonym">Noctua fulgens</name>
    <dbReference type="NCBI Taxonomy" id="7107"/>
    <lineage>
        <taxon>Eukaryota</taxon>
        <taxon>Metazoa</taxon>
        <taxon>Ecdysozoa</taxon>
        <taxon>Arthropoda</taxon>
        <taxon>Hexapoda</taxon>
        <taxon>Insecta</taxon>
        <taxon>Pterygota</taxon>
        <taxon>Neoptera</taxon>
        <taxon>Endopterygota</taxon>
        <taxon>Lepidoptera</taxon>
        <taxon>Glossata</taxon>
        <taxon>Ditrysia</taxon>
        <taxon>Noctuoidea</taxon>
        <taxon>Noctuidae</taxon>
        <taxon>Amphipyrinae</taxon>
        <taxon>Spodoptera</taxon>
    </lineage>
</organism>
<dbReference type="SUPFAM" id="SSF53098">
    <property type="entry name" value="Ribonuclease H-like"/>
    <property type="match status" value="1"/>
</dbReference>
<keyword evidence="2" id="KW-0479">Metal-binding</keyword>
<dbReference type="GO" id="GO:0005634">
    <property type="term" value="C:nucleus"/>
    <property type="evidence" value="ECO:0007669"/>
    <property type="project" value="UniProtKB-SubCell"/>
</dbReference>
<dbReference type="InterPro" id="IPR012337">
    <property type="entry name" value="RNaseH-like_sf"/>
</dbReference>
<comment type="subcellular location">
    <subcellularLocation>
        <location evidence="1">Nucleus</location>
    </subcellularLocation>
</comment>
<dbReference type="InterPro" id="IPR052035">
    <property type="entry name" value="ZnF_BED_domain_contain"/>
</dbReference>
<proteinExistence type="predicted"/>
<dbReference type="SUPFAM" id="SSF57667">
    <property type="entry name" value="beta-beta-alpha zinc fingers"/>
    <property type="match status" value="1"/>
</dbReference>
<dbReference type="SMART" id="SM00614">
    <property type="entry name" value="ZnF_BED"/>
    <property type="match status" value="1"/>
</dbReference>
<dbReference type="SUPFAM" id="SSF140996">
    <property type="entry name" value="Hermes dimerisation domain"/>
    <property type="match status" value="1"/>
</dbReference>
<evidence type="ECO:0000256" key="4">
    <source>
        <dbReference type="ARBA" id="ARBA00022833"/>
    </source>
</evidence>
<dbReference type="GO" id="GO:0003677">
    <property type="term" value="F:DNA binding"/>
    <property type="evidence" value="ECO:0007669"/>
    <property type="project" value="InterPro"/>
</dbReference>
<keyword evidence="5" id="KW-0805">Transcription regulation</keyword>
<dbReference type="Pfam" id="PF02892">
    <property type="entry name" value="zf-BED"/>
    <property type="match status" value="1"/>
</dbReference>
<evidence type="ECO:0000256" key="6">
    <source>
        <dbReference type="ARBA" id="ARBA00023163"/>
    </source>
</evidence>
<accession>A0A922MCT5</accession>
<dbReference type="EMBL" id="JACEFF010000620">
    <property type="protein sequence ID" value="KAH9634304.1"/>
    <property type="molecule type" value="Genomic_DNA"/>
</dbReference>
<gene>
    <name evidence="10" type="ORF">HF086_011564</name>
</gene>
<dbReference type="Proteomes" id="UP000814243">
    <property type="component" value="Unassembled WGS sequence"/>
</dbReference>
<dbReference type="GO" id="GO:0009791">
    <property type="term" value="P:post-embryonic development"/>
    <property type="evidence" value="ECO:0007669"/>
    <property type="project" value="UniProtKB-ARBA"/>
</dbReference>
<sequence length="694" mass="80546">MVKMSFVNTSNPIWKYFVKLPYVRIAQCKICKCDYSFKSSITNLKVHLQKKHETEYQSYVEIVEKKKRELSMQMFRGEEDDDDDDYDDKLSEACTDENKTYRNPLIERIKEEDEDNNSTQAFCEASTSKQQVDTAHPAPQIKFAFTNFLAQQQKLINSKLIKMIVKTYQPLSIVEEHDFVNFVEALNGDYKIPPREVITERVIPVLYDKCLNNQKILVQEAESVCLTSELWTSTNNDTFMCISGHFINKDFQFKSTLLKCLHLSRTYTSVDLAIIFRFICLDWGIFNKVNMCVTDNNRDIIEAVNSLGWDHCTCISQKLNNILQSFTKTYETTLKKINTIAYRSQMCNKAEKGLDSSQNRVSDSNQPLELLNSIPPMWDSIYLMIEKSLNLKNEIKAIDEKITELPNITDDEWTALHQLYLMLKPFHEAITELSSEKYIYASKGIAIINGLKDVMKEIEKKPQYYSRLENIFKQLRAKLYEDFSSTEYESKMAICTILDPRYKTAMFIDEVVGETVENAKSDLISAVQQMMKCESQNEMNSDHGDQNAMDVDDGEINLWRRRKLSIQNKKKCSDFNQLMLAQQEVAAYLQGDLAESSCDPCEWWQTNQQKFSHLAKIFKTKCNIVANSIPSDLIFTKNGVALRDRRARLPLEETIKFVFLNANLSETDYENFMPRVKEEIFCERNSTDPSNNTP</sequence>
<evidence type="ECO:0000256" key="8">
    <source>
        <dbReference type="PROSITE-ProRule" id="PRU00027"/>
    </source>
</evidence>
<evidence type="ECO:0000259" key="9">
    <source>
        <dbReference type="PROSITE" id="PS50808"/>
    </source>
</evidence>